<name>A0AA97CW11_9ACTN</name>
<accession>A0AA97CW11</accession>
<feature type="transmembrane region" description="Helical" evidence="6">
    <location>
        <begin position="146"/>
        <end position="167"/>
    </location>
</feature>
<feature type="transmembrane region" description="Helical" evidence="6">
    <location>
        <begin position="31"/>
        <end position="54"/>
    </location>
</feature>
<dbReference type="PIRSF" id="PIRSF006648">
    <property type="entry name" value="DrrB"/>
    <property type="match status" value="1"/>
</dbReference>
<evidence type="ECO:0000256" key="3">
    <source>
        <dbReference type="ARBA" id="ARBA00022989"/>
    </source>
</evidence>
<organism evidence="8">
    <name type="scientific">Gordonia sp. MP11Mi</name>
    <dbReference type="NCBI Taxonomy" id="3022769"/>
    <lineage>
        <taxon>Bacteria</taxon>
        <taxon>Bacillati</taxon>
        <taxon>Actinomycetota</taxon>
        <taxon>Actinomycetes</taxon>
        <taxon>Mycobacteriales</taxon>
        <taxon>Gordoniaceae</taxon>
        <taxon>Gordonia</taxon>
    </lineage>
</organism>
<dbReference type="GO" id="GO:0046677">
    <property type="term" value="P:response to antibiotic"/>
    <property type="evidence" value="ECO:0007669"/>
    <property type="project" value="UniProtKB-KW"/>
</dbReference>
<keyword evidence="6" id="KW-1003">Cell membrane</keyword>
<feature type="transmembrane region" description="Helical" evidence="6">
    <location>
        <begin position="174"/>
        <end position="194"/>
    </location>
</feature>
<feature type="domain" description="ABC transmembrane type-2" evidence="7">
    <location>
        <begin position="30"/>
        <end position="255"/>
    </location>
</feature>
<comment type="similarity">
    <text evidence="6">Belongs to the ABC-2 integral membrane protein family.</text>
</comment>
<proteinExistence type="inferred from homology"/>
<feature type="transmembrane region" description="Helical" evidence="6">
    <location>
        <begin position="60"/>
        <end position="80"/>
    </location>
</feature>
<dbReference type="GO" id="GO:0140359">
    <property type="term" value="F:ABC-type transporter activity"/>
    <property type="evidence" value="ECO:0007669"/>
    <property type="project" value="InterPro"/>
</dbReference>
<dbReference type="GO" id="GO:0043190">
    <property type="term" value="C:ATP-binding cassette (ABC) transporter complex"/>
    <property type="evidence" value="ECO:0007669"/>
    <property type="project" value="InterPro"/>
</dbReference>
<keyword evidence="5" id="KW-0046">Antibiotic resistance</keyword>
<keyword evidence="2 6" id="KW-0812">Transmembrane</keyword>
<feature type="transmembrane region" description="Helical" evidence="6">
    <location>
        <begin position="230"/>
        <end position="252"/>
    </location>
</feature>
<sequence>MTTPAPGVSALTASRILVGRSVRHSVRDIDAMIMAVMLPVMLMLMFVFVFGGAISDTGSYLDYVVPGIVLTCAGFGAASTGVSVSQDMTSGAIDRLRTMPVAAATVLVGHTVASVVRNLVATGVVVLVAVALGFRPHANIVDGAGALGLIALYILAITTVFAMLGLVAGSAEAASGYGFIILFLPYASSAFVPIESMPGWLQVFAAHQPATPVIEATRALLAGQAPGVDAAIAVAWCVGIIAVAAALTAWVFPRRTAR</sequence>
<evidence type="ECO:0000256" key="2">
    <source>
        <dbReference type="ARBA" id="ARBA00022692"/>
    </source>
</evidence>
<dbReference type="Pfam" id="PF01061">
    <property type="entry name" value="ABC2_membrane"/>
    <property type="match status" value="1"/>
</dbReference>
<feature type="transmembrane region" description="Helical" evidence="6">
    <location>
        <begin position="101"/>
        <end position="134"/>
    </location>
</feature>
<dbReference type="AlphaFoldDB" id="A0AA97CW11"/>
<gene>
    <name evidence="8" type="primary">drrB_2</name>
    <name evidence="8" type="ORF">MP11Mi_20430</name>
</gene>
<dbReference type="InterPro" id="IPR000412">
    <property type="entry name" value="ABC_2_transport"/>
</dbReference>
<dbReference type="PROSITE" id="PS51012">
    <property type="entry name" value="ABC_TM2"/>
    <property type="match status" value="1"/>
</dbReference>
<evidence type="ECO:0000259" key="7">
    <source>
        <dbReference type="PROSITE" id="PS51012"/>
    </source>
</evidence>
<dbReference type="RefSeq" id="WP_420038805.1">
    <property type="nucleotide sequence ID" value="NZ_CP128986.1"/>
</dbReference>
<reference evidence="8" key="1">
    <citation type="submission" date="2023-06" db="EMBL/GenBank/DDBJ databases">
        <title>Gordonia sp. nov. and Pseudochrobactrum sp. nov., two species isolated from the burying beetle Nicrophorus vespilloides.</title>
        <authorList>
            <person name="Poehlein A."/>
            <person name="Guzman J."/>
            <person name="Daniel R."/>
            <person name="Vilcinskas A."/>
        </authorList>
    </citation>
    <scope>NUCLEOTIDE SEQUENCE</scope>
    <source>
        <strain evidence="8">MP11Mi</strain>
    </source>
</reference>
<evidence type="ECO:0000256" key="5">
    <source>
        <dbReference type="ARBA" id="ARBA00023251"/>
    </source>
</evidence>
<evidence type="ECO:0000256" key="4">
    <source>
        <dbReference type="ARBA" id="ARBA00023136"/>
    </source>
</evidence>
<evidence type="ECO:0000256" key="6">
    <source>
        <dbReference type="RuleBase" id="RU361157"/>
    </source>
</evidence>
<comment type="subcellular location">
    <subcellularLocation>
        <location evidence="6">Cell membrane</location>
        <topology evidence="6">Multi-pass membrane protein</topology>
    </subcellularLocation>
    <subcellularLocation>
        <location evidence="1">Membrane</location>
        <topology evidence="1">Multi-pass membrane protein</topology>
    </subcellularLocation>
</comment>
<keyword evidence="3 6" id="KW-1133">Transmembrane helix</keyword>
<evidence type="ECO:0000256" key="1">
    <source>
        <dbReference type="ARBA" id="ARBA00004141"/>
    </source>
</evidence>
<dbReference type="InterPro" id="IPR013525">
    <property type="entry name" value="ABC2_TM"/>
</dbReference>
<keyword evidence="4 6" id="KW-0472">Membrane</keyword>
<keyword evidence="6" id="KW-0813">Transport</keyword>
<protein>
    <recommendedName>
        <fullName evidence="6">Transport permease protein</fullName>
    </recommendedName>
</protein>
<dbReference type="EMBL" id="CP128986">
    <property type="protein sequence ID" value="WOC12947.1"/>
    <property type="molecule type" value="Genomic_DNA"/>
</dbReference>
<dbReference type="PANTHER" id="PTHR43229">
    <property type="entry name" value="NODULATION PROTEIN J"/>
    <property type="match status" value="1"/>
</dbReference>
<dbReference type="InterPro" id="IPR047817">
    <property type="entry name" value="ABC2_TM_bact-type"/>
</dbReference>
<evidence type="ECO:0000313" key="8">
    <source>
        <dbReference type="EMBL" id="WOC12947.1"/>
    </source>
</evidence>
<dbReference type="PANTHER" id="PTHR43229:SF2">
    <property type="entry name" value="NODULATION PROTEIN J"/>
    <property type="match status" value="1"/>
</dbReference>
<dbReference type="InterPro" id="IPR051784">
    <property type="entry name" value="Nod_factor_ABC_transporter"/>
</dbReference>